<keyword evidence="3" id="KW-0812">Transmembrane</keyword>
<evidence type="ECO:0000313" key="5">
    <source>
        <dbReference type="EMBL" id="HJC48145.1"/>
    </source>
</evidence>
<sequence length="115" mass="13511">MTCREAQQMIMPYINHQLSDDDLEAFLTHVKGCPECREELEIYFTVDYGIRQLDDDIGTYDIPGALERVLEQSWEHVRRVHVLTVLRYVFGTLSALSLTVTFLLQLRIWWQAGMF</sequence>
<comment type="similarity">
    <text evidence="1">Belongs to the zinc-associated anti-sigma factor (ZAS) superfamily. Anti-sigma-W factor family.</text>
</comment>
<dbReference type="Proteomes" id="UP000823883">
    <property type="component" value="Unassembled WGS sequence"/>
</dbReference>
<dbReference type="EMBL" id="DWWL01000056">
    <property type="protein sequence ID" value="HJC48145.1"/>
    <property type="molecule type" value="Genomic_DNA"/>
</dbReference>
<reference evidence="5" key="2">
    <citation type="submission" date="2021-04" db="EMBL/GenBank/DDBJ databases">
        <authorList>
            <person name="Gilroy R."/>
        </authorList>
    </citation>
    <scope>NUCLEOTIDE SEQUENCE</scope>
    <source>
        <strain evidence="5">CHK183-5548</strain>
    </source>
</reference>
<reference evidence="5" key="1">
    <citation type="journal article" date="2021" name="PeerJ">
        <title>Extensive microbial diversity within the chicken gut microbiome revealed by metagenomics and culture.</title>
        <authorList>
            <person name="Gilroy R."/>
            <person name="Ravi A."/>
            <person name="Getino M."/>
            <person name="Pursley I."/>
            <person name="Horton D.L."/>
            <person name="Alikhan N.F."/>
            <person name="Baker D."/>
            <person name="Gharbi K."/>
            <person name="Hall N."/>
            <person name="Watson M."/>
            <person name="Adriaenssens E.M."/>
            <person name="Foster-Nyarko E."/>
            <person name="Jarju S."/>
            <person name="Secka A."/>
            <person name="Antonio M."/>
            <person name="Oren A."/>
            <person name="Chaudhuri R.R."/>
            <person name="La Ragione R."/>
            <person name="Hildebrand F."/>
            <person name="Pallen M.J."/>
        </authorList>
    </citation>
    <scope>NUCLEOTIDE SEQUENCE</scope>
    <source>
        <strain evidence="5">CHK183-5548</strain>
    </source>
</reference>
<evidence type="ECO:0000259" key="4">
    <source>
        <dbReference type="Pfam" id="PF13490"/>
    </source>
</evidence>
<accession>A0A9D2PCC6</accession>
<name>A0A9D2PCC6_9FIRM</name>
<organism evidence="5 6">
    <name type="scientific">Candidatus Lachnoclostridium pullistercoris</name>
    <dbReference type="NCBI Taxonomy" id="2838632"/>
    <lineage>
        <taxon>Bacteria</taxon>
        <taxon>Bacillati</taxon>
        <taxon>Bacillota</taxon>
        <taxon>Clostridia</taxon>
        <taxon>Lachnospirales</taxon>
        <taxon>Lachnospiraceae</taxon>
    </lineage>
</organism>
<protein>
    <recommendedName>
        <fullName evidence="2">Anti-sigma-W factor RsiW</fullName>
    </recommendedName>
</protein>
<dbReference type="Gene3D" id="1.10.10.1320">
    <property type="entry name" value="Anti-sigma factor, zinc-finger domain"/>
    <property type="match status" value="1"/>
</dbReference>
<keyword evidence="3" id="KW-0472">Membrane</keyword>
<dbReference type="Pfam" id="PF13490">
    <property type="entry name" value="zf-HC2"/>
    <property type="match status" value="1"/>
</dbReference>
<dbReference type="InterPro" id="IPR027383">
    <property type="entry name" value="Znf_put"/>
</dbReference>
<comment type="caution">
    <text evidence="5">The sequence shown here is derived from an EMBL/GenBank/DDBJ whole genome shotgun (WGS) entry which is preliminary data.</text>
</comment>
<dbReference type="InterPro" id="IPR041916">
    <property type="entry name" value="Anti_sigma_zinc_sf"/>
</dbReference>
<gene>
    <name evidence="5" type="ORF">IAA04_08850</name>
</gene>
<keyword evidence="3" id="KW-1133">Transmembrane helix</keyword>
<evidence type="ECO:0000256" key="1">
    <source>
        <dbReference type="ARBA" id="ARBA00024353"/>
    </source>
</evidence>
<evidence type="ECO:0000256" key="3">
    <source>
        <dbReference type="SAM" id="Phobius"/>
    </source>
</evidence>
<proteinExistence type="inferred from homology"/>
<feature type="transmembrane region" description="Helical" evidence="3">
    <location>
        <begin position="88"/>
        <end position="110"/>
    </location>
</feature>
<evidence type="ECO:0000313" key="6">
    <source>
        <dbReference type="Proteomes" id="UP000823883"/>
    </source>
</evidence>
<dbReference type="AlphaFoldDB" id="A0A9D2PCC6"/>
<feature type="domain" description="Putative zinc-finger" evidence="4">
    <location>
        <begin position="3"/>
        <end position="37"/>
    </location>
</feature>
<evidence type="ECO:0000256" key="2">
    <source>
        <dbReference type="ARBA" id="ARBA00024438"/>
    </source>
</evidence>